<dbReference type="PANTHER" id="PTHR14969:SF13">
    <property type="entry name" value="AT30094P"/>
    <property type="match status" value="1"/>
</dbReference>
<dbReference type="AlphaFoldDB" id="A0A1H3LMS5"/>
<reference evidence="3 4" key="1">
    <citation type="submission" date="2016-10" db="EMBL/GenBank/DDBJ databases">
        <authorList>
            <person name="de Groot N.N."/>
        </authorList>
    </citation>
    <scope>NUCLEOTIDE SEQUENCE [LARGE SCALE GENOMIC DNA]</scope>
    <source>
        <strain evidence="3 4">DSM 14045</strain>
    </source>
</reference>
<proteinExistence type="predicted"/>
<dbReference type="Proteomes" id="UP000183918">
    <property type="component" value="Unassembled WGS sequence"/>
</dbReference>
<dbReference type="STRING" id="1122142.SAMN02910414_02055"/>
<gene>
    <name evidence="3" type="ORF">SAMN02910414_02055</name>
</gene>
<keyword evidence="1" id="KW-0472">Membrane</keyword>
<organism evidence="3 4">
    <name type="scientific">Lachnobacterium bovis DSM 14045</name>
    <dbReference type="NCBI Taxonomy" id="1122142"/>
    <lineage>
        <taxon>Bacteria</taxon>
        <taxon>Bacillati</taxon>
        <taxon>Bacillota</taxon>
        <taxon>Clostridia</taxon>
        <taxon>Lachnospirales</taxon>
        <taxon>Lachnospiraceae</taxon>
        <taxon>Lachnobacterium</taxon>
    </lineage>
</organism>
<keyword evidence="1" id="KW-1133">Transmembrane helix</keyword>
<feature type="transmembrane region" description="Helical" evidence="1">
    <location>
        <begin position="30"/>
        <end position="53"/>
    </location>
</feature>
<name>A0A1H3LMS5_9FIRM</name>
<feature type="transmembrane region" description="Helical" evidence="1">
    <location>
        <begin position="155"/>
        <end position="173"/>
    </location>
</feature>
<feature type="domain" description="Phosphatidic acid phosphatase type 2/haloperoxidase" evidence="2">
    <location>
        <begin position="59"/>
        <end position="170"/>
    </location>
</feature>
<dbReference type="EMBL" id="FNPG01000026">
    <property type="protein sequence ID" value="SDY65145.1"/>
    <property type="molecule type" value="Genomic_DNA"/>
</dbReference>
<evidence type="ECO:0000259" key="2">
    <source>
        <dbReference type="SMART" id="SM00014"/>
    </source>
</evidence>
<keyword evidence="4" id="KW-1185">Reference proteome</keyword>
<dbReference type="Gene3D" id="1.20.144.10">
    <property type="entry name" value="Phosphatidic acid phosphatase type 2/haloperoxidase"/>
    <property type="match status" value="2"/>
</dbReference>
<dbReference type="SMART" id="SM00014">
    <property type="entry name" value="acidPPc"/>
    <property type="match status" value="1"/>
</dbReference>
<feature type="transmembrane region" description="Helical" evidence="1">
    <location>
        <begin position="60"/>
        <end position="79"/>
    </location>
</feature>
<dbReference type="PANTHER" id="PTHR14969">
    <property type="entry name" value="SPHINGOSINE-1-PHOSPHATE PHOSPHOHYDROLASE"/>
    <property type="match status" value="1"/>
</dbReference>
<keyword evidence="1" id="KW-0812">Transmembrane</keyword>
<protein>
    <submittedName>
        <fullName evidence="3">Undecaprenyl-diphosphatase</fullName>
    </submittedName>
</protein>
<dbReference type="GO" id="GO:0042392">
    <property type="term" value="F:sphingosine-1-phosphate phosphatase activity"/>
    <property type="evidence" value="ECO:0007669"/>
    <property type="project" value="TreeGrafter"/>
</dbReference>
<evidence type="ECO:0000313" key="3">
    <source>
        <dbReference type="EMBL" id="SDY65145.1"/>
    </source>
</evidence>
<feature type="transmembrane region" description="Helical" evidence="1">
    <location>
        <begin position="131"/>
        <end position="149"/>
    </location>
</feature>
<dbReference type="SUPFAM" id="SSF48317">
    <property type="entry name" value="Acid phosphatase/Vanadium-dependent haloperoxidase"/>
    <property type="match status" value="1"/>
</dbReference>
<evidence type="ECO:0000313" key="4">
    <source>
        <dbReference type="Proteomes" id="UP000183918"/>
    </source>
</evidence>
<dbReference type="Pfam" id="PF01569">
    <property type="entry name" value="PAP2"/>
    <property type="match status" value="1"/>
</dbReference>
<dbReference type="InterPro" id="IPR036938">
    <property type="entry name" value="PAP2/HPO_sf"/>
</dbReference>
<dbReference type="InterPro" id="IPR000326">
    <property type="entry name" value="PAP2/HPO"/>
</dbReference>
<sequence length="185" mass="20920">MIGGERKTMNWEFDILYSLQNIHNSVLDKIMIIVSKMGNAGMFWIGLACVLLISKKTRKCGIQMLVAMVIALIIGNGIIKNSVRRMRPCWIDDSVKLLIKNPKDFSFPSGHSLNGMVSAVTIYLNNKKYGLVAIAFALLIAFSRLYNFVHFPTDVLCGLLLGIIIAIITNEYFKRSKKNPFRKLY</sequence>
<accession>A0A1H3LMS5</accession>
<evidence type="ECO:0000256" key="1">
    <source>
        <dbReference type="SAM" id="Phobius"/>
    </source>
</evidence>